<dbReference type="EMBL" id="GG662241">
    <property type="protein sequence ID" value="EWS71051.1"/>
    <property type="molecule type" value="Genomic_DNA"/>
</dbReference>
<organism evidence="1 2">
    <name type="scientific">Tetrahymena thermophila (strain SB210)</name>
    <dbReference type="NCBI Taxonomy" id="312017"/>
    <lineage>
        <taxon>Eukaryota</taxon>
        <taxon>Sar</taxon>
        <taxon>Alveolata</taxon>
        <taxon>Ciliophora</taxon>
        <taxon>Intramacronucleata</taxon>
        <taxon>Oligohymenophorea</taxon>
        <taxon>Hymenostomatida</taxon>
        <taxon>Tetrahymenina</taxon>
        <taxon>Tetrahymenidae</taxon>
        <taxon>Tetrahymena</taxon>
    </lineage>
</organism>
<protein>
    <submittedName>
        <fullName evidence="1">Uncharacterized protein</fullName>
    </submittedName>
</protein>
<name>W7XBJ7_TETTS</name>
<keyword evidence="2" id="KW-1185">Reference proteome</keyword>
<dbReference type="RefSeq" id="XP_012656417.1">
    <property type="nucleotide sequence ID" value="XM_012800963.1"/>
</dbReference>
<dbReference type="GeneID" id="24441585"/>
<evidence type="ECO:0000313" key="1">
    <source>
        <dbReference type="EMBL" id="EWS71051.1"/>
    </source>
</evidence>
<accession>W7XBJ7</accession>
<sequence>MQHMSIQFQQGIVKQNSQINYLILSQLKNLLEQLVQFIQNKIQIPINFYLNFFNQFFQSYLFIYQKQIIFQILQHQNKGYPNQKIIQYEQNLHSKSIKQIKKKILLHQIKIKKLLIYRKKIKIVILKQKIRNQNQSNSFIISINTDKVI</sequence>
<dbReference type="AlphaFoldDB" id="W7XBJ7"/>
<dbReference type="InParanoid" id="W7XBJ7"/>
<reference evidence="2" key="1">
    <citation type="journal article" date="2006" name="PLoS Biol.">
        <title>Macronuclear genome sequence of the ciliate Tetrahymena thermophila, a model eukaryote.</title>
        <authorList>
            <person name="Eisen J.A."/>
            <person name="Coyne R.S."/>
            <person name="Wu M."/>
            <person name="Wu D."/>
            <person name="Thiagarajan M."/>
            <person name="Wortman J.R."/>
            <person name="Badger J.H."/>
            <person name="Ren Q."/>
            <person name="Amedeo P."/>
            <person name="Jones K.M."/>
            <person name="Tallon L.J."/>
            <person name="Delcher A.L."/>
            <person name="Salzberg S.L."/>
            <person name="Silva J.C."/>
            <person name="Haas B.J."/>
            <person name="Majoros W.H."/>
            <person name="Farzad M."/>
            <person name="Carlton J.M."/>
            <person name="Smith R.K. Jr."/>
            <person name="Garg J."/>
            <person name="Pearlman R.E."/>
            <person name="Karrer K.M."/>
            <person name="Sun L."/>
            <person name="Manning G."/>
            <person name="Elde N.C."/>
            <person name="Turkewitz A.P."/>
            <person name="Asai D.J."/>
            <person name="Wilkes D.E."/>
            <person name="Wang Y."/>
            <person name="Cai H."/>
            <person name="Collins K."/>
            <person name="Stewart B.A."/>
            <person name="Lee S.R."/>
            <person name="Wilamowska K."/>
            <person name="Weinberg Z."/>
            <person name="Ruzzo W.L."/>
            <person name="Wloga D."/>
            <person name="Gaertig J."/>
            <person name="Frankel J."/>
            <person name="Tsao C.-C."/>
            <person name="Gorovsky M.A."/>
            <person name="Keeling P.J."/>
            <person name="Waller R.F."/>
            <person name="Patron N.J."/>
            <person name="Cherry J.M."/>
            <person name="Stover N.A."/>
            <person name="Krieger C.J."/>
            <person name="del Toro C."/>
            <person name="Ryder H.F."/>
            <person name="Williamson S.C."/>
            <person name="Barbeau R.A."/>
            <person name="Hamilton E.P."/>
            <person name="Orias E."/>
        </authorList>
    </citation>
    <scope>NUCLEOTIDE SEQUENCE [LARGE SCALE GENOMIC DNA]</scope>
    <source>
        <strain evidence="2">SB210</strain>
    </source>
</reference>
<dbReference type="Proteomes" id="UP000009168">
    <property type="component" value="Unassembled WGS sequence"/>
</dbReference>
<gene>
    <name evidence="1" type="ORF">TTHERM_001055648</name>
</gene>
<dbReference type="KEGG" id="tet:TTHERM_001055648"/>
<evidence type="ECO:0000313" key="2">
    <source>
        <dbReference type="Proteomes" id="UP000009168"/>
    </source>
</evidence>
<proteinExistence type="predicted"/>